<evidence type="ECO:0000313" key="5">
    <source>
        <dbReference type="Proteomes" id="UP001153069"/>
    </source>
</evidence>
<comment type="caution">
    <text evidence="4">The sequence shown here is derived from an EMBL/GenBank/DDBJ whole genome shotgun (WGS) entry which is preliminary data.</text>
</comment>
<reference evidence="4" key="1">
    <citation type="submission" date="2020-06" db="EMBL/GenBank/DDBJ databases">
        <authorList>
            <consortium name="Plant Systems Biology data submission"/>
        </authorList>
    </citation>
    <scope>NUCLEOTIDE SEQUENCE</scope>
    <source>
        <strain evidence="4">D6</strain>
    </source>
</reference>
<dbReference type="InterPro" id="IPR007280">
    <property type="entry name" value="Peptidase_C_arc/bac"/>
</dbReference>
<accession>A0A9N8HIN7</accession>
<name>A0A9N8HIN7_9STRA</name>
<feature type="domain" description="Peptidase C-terminal archaeal/bacterial" evidence="3">
    <location>
        <begin position="69"/>
        <end position="142"/>
    </location>
</feature>
<dbReference type="SUPFAM" id="SSF89260">
    <property type="entry name" value="Collagen-binding domain"/>
    <property type="match status" value="1"/>
</dbReference>
<feature type="region of interest" description="Disordered" evidence="1">
    <location>
        <begin position="183"/>
        <end position="204"/>
    </location>
</feature>
<dbReference type="Pfam" id="PF04151">
    <property type="entry name" value="PPC"/>
    <property type="match status" value="1"/>
</dbReference>
<feature type="chain" id="PRO_5040137626" evidence="2">
    <location>
        <begin position="20"/>
        <end position="204"/>
    </location>
</feature>
<proteinExistence type="predicted"/>
<feature type="signal peptide" evidence="2">
    <location>
        <begin position="1"/>
        <end position="19"/>
    </location>
</feature>
<evidence type="ECO:0000259" key="3">
    <source>
        <dbReference type="Pfam" id="PF04151"/>
    </source>
</evidence>
<evidence type="ECO:0000256" key="1">
    <source>
        <dbReference type="SAM" id="MobiDB-lite"/>
    </source>
</evidence>
<dbReference type="NCBIfam" id="NF038127">
    <property type="entry name" value="FDP_fam"/>
    <property type="match status" value="1"/>
</dbReference>
<evidence type="ECO:0000256" key="2">
    <source>
        <dbReference type="SAM" id="SignalP"/>
    </source>
</evidence>
<evidence type="ECO:0000313" key="4">
    <source>
        <dbReference type="EMBL" id="CAB9516653.1"/>
    </source>
</evidence>
<dbReference type="Gene3D" id="2.60.120.380">
    <property type="match status" value="1"/>
</dbReference>
<sequence length="204" mass="21887">MKSSSVVAGFLTLMSVAHASVIQEQEPNNDINTAQQIPIAAFTLGYNPIISNSATLPWVTIEGTGDGTYDFYSFEVPNTGMIASIFDVDNTGIIDSFLTLYGPNGNYLAYNDDDGGDPGSSAPFDSYLTYTFNTPGTYTVAVGECCRSPHQSSTNWIPNGATYKLHISLGYSEAQLRAAKGITDPPQEEQPGEAYGMGDPHFKV</sequence>
<protein>
    <submittedName>
        <fullName evidence="4">Hemolysin-type calcium-binding repeat (2 copies)</fullName>
    </submittedName>
</protein>
<keyword evidence="2" id="KW-0732">Signal</keyword>
<dbReference type="EMBL" id="CAICTM010000797">
    <property type="protein sequence ID" value="CAB9516653.1"/>
    <property type="molecule type" value="Genomic_DNA"/>
</dbReference>
<organism evidence="4 5">
    <name type="scientific">Seminavis robusta</name>
    <dbReference type="NCBI Taxonomy" id="568900"/>
    <lineage>
        <taxon>Eukaryota</taxon>
        <taxon>Sar</taxon>
        <taxon>Stramenopiles</taxon>
        <taxon>Ochrophyta</taxon>
        <taxon>Bacillariophyta</taxon>
        <taxon>Bacillariophyceae</taxon>
        <taxon>Bacillariophycidae</taxon>
        <taxon>Naviculales</taxon>
        <taxon>Naviculaceae</taxon>
        <taxon>Seminavis</taxon>
    </lineage>
</organism>
<dbReference type="Proteomes" id="UP001153069">
    <property type="component" value="Unassembled WGS sequence"/>
</dbReference>
<keyword evidence="5" id="KW-1185">Reference proteome</keyword>
<gene>
    <name evidence="4" type="ORF">SEMRO_798_G203950.1</name>
</gene>
<dbReference type="AlphaFoldDB" id="A0A9N8HIN7"/>